<keyword evidence="11" id="KW-1185">Reference proteome</keyword>
<evidence type="ECO:0000256" key="7">
    <source>
        <dbReference type="SAM" id="Phobius"/>
    </source>
</evidence>
<dbReference type="AlphaFoldDB" id="L8Y830"/>
<evidence type="ECO:0000256" key="5">
    <source>
        <dbReference type="ARBA" id="ARBA00023157"/>
    </source>
</evidence>
<dbReference type="InterPro" id="IPR003599">
    <property type="entry name" value="Ig_sub"/>
</dbReference>
<dbReference type="FunFam" id="2.60.40.10:FF:000370">
    <property type="entry name" value="CMRF35-like molecule 1"/>
    <property type="match status" value="1"/>
</dbReference>
<dbReference type="PANTHER" id="PTHR11860:SF62">
    <property type="entry name" value="CMRF35-LIKE MOLECULE 9"/>
    <property type="match status" value="1"/>
</dbReference>
<feature type="region of interest" description="Disordered" evidence="6">
    <location>
        <begin position="247"/>
        <end position="268"/>
    </location>
</feature>
<feature type="domain" description="Ig-like" evidence="9">
    <location>
        <begin position="14"/>
        <end position="121"/>
    </location>
</feature>
<dbReference type="FunCoup" id="L8Y830">
    <property type="interactions" value="347"/>
</dbReference>
<feature type="region of interest" description="Disordered" evidence="6">
    <location>
        <begin position="134"/>
        <end position="192"/>
    </location>
</feature>
<dbReference type="PANTHER" id="PTHR11860">
    <property type="entry name" value="POLYMERIC-IMMUNOGLOBULIN RECEPTOR"/>
    <property type="match status" value="1"/>
</dbReference>
<gene>
    <name evidence="10" type="ORF">TREES_T100018251</name>
</gene>
<dbReference type="PROSITE" id="PS50835">
    <property type="entry name" value="IG_LIKE"/>
    <property type="match status" value="1"/>
</dbReference>
<dbReference type="SUPFAM" id="SSF48726">
    <property type="entry name" value="Immunoglobulin"/>
    <property type="match status" value="1"/>
</dbReference>
<accession>L8Y830</accession>
<dbReference type="STRING" id="246437.L8Y830"/>
<comment type="subcellular location">
    <subcellularLocation>
        <location evidence="1">Membrane</location>
    </subcellularLocation>
</comment>
<dbReference type="GO" id="GO:0005886">
    <property type="term" value="C:plasma membrane"/>
    <property type="evidence" value="ECO:0007669"/>
    <property type="project" value="TreeGrafter"/>
</dbReference>
<feature type="compositionally biased region" description="Polar residues" evidence="6">
    <location>
        <begin position="144"/>
        <end position="154"/>
    </location>
</feature>
<evidence type="ECO:0000313" key="11">
    <source>
        <dbReference type="Proteomes" id="UP000011518"/>
    </source>
</evidence>
<feature type="signal peptide" evidence="8">
    <location>
        <begin position="1"/>
        <end position="18"/>
    </location>
</feature>
<feature type="chain" id="PRO_5003998393" evidence="8">
    <location>
        <begin position="19"/>
        <end position="283"/>
    </location>
</feature>
<dbReference type="EMBL" id="KB365548">
    <property type="protein sequence ID" value="ELV11244.1"/>
    <property type="molecule type" value="Genomic_DNA"/>
</dbReference>
<dbReference type="InterPro" id="IPR050671">
    <property type="entry name" value="CD300_family_receptors"/>
</dbReference>
<dbReference type="Pfam" id="PF07686">
    <property type="entry name" value="V-set"/>
    <property type="match status" value="1"/>
</dbReference>
<keyword evidence="7" id="KW-1133">Transmembrane helix</keyword>
<protein>
    <submittedName>
        <fullName evidence="10">CMRF35-like molecule 9</fullName>
    </submittedName>
</protein>
<reference evidence="11" key="1">
    <citation type="submission" date="2012-07" db="EMBL/GenBank/DDBJ databases">
        <title>Genome of the Chinese tree shrew, a rising model animal genetically related to primates.</title>
        <authorList>
            <person name="Zhang G."/>
            <person name="Fan Y."/>
            <person name="Yao Y."/>
            <person name="Huang Z."/>
        </authorList>
    </citation>
    <scope>NUCLEOTIDE SEQUENCE [LARGE SCALE GENOMIC DNA]</scope>
</reference>
<evidence type="ECO:0000256" key="3">
    <source>
        <dbReference type="ARBA" id="ARBA00022729"/>
    </source>
</evidence>
<dbReference type="SMART" id="SM00409">
    <property type="entry name" value="IG"/>
    <property type="match status" value="1"/>
</dbReference>
<feature type="transmembrane region" description="Helical" evidence="7">
    <location>
        <begin position="200"/>
        <end position="218"/>
    </location>
</feature>
<dbReference type="Proteomes" id="UP000011518">
    <property type="component" value="Unassembled WGS sequence"/>
</dbReference>
<name>L8Y830_TUPCH</name>
<dbReference type="InterPro" id="IPR013783">
    <property type="entry name" value="Ig-like_fold"/>
</dbReference>
<evidence type="ECO:0000256" key="8">
    <source>
        <dbReference type="SAM" id="SignalP"/>
    </source>
</evidence>
<dbReference type="InParanoid" id="L8Y830"/>
<organism evidence="10 11">
    <name type="scientific">Tupaia chinensis</name>
    <name type="common">Chinese tree shrew</name>
    <name type="synonym">Tupaia belangeri chinensis</name>
    <dbReference type="NCBI Taxonomy" id="246437"/>
    <lineage>
        <taxon>Eukaryota</taxon>
        <taxon>Metazoa</taxon>
        <taxon>Chordata</taxon>
        <taxon>Craniata</taxon>
        <taxon>Vertebrata</taxon>
        <taxon>Euteleostomi</taxon>
        <taxon>Mammalia</taxon>
        <taxon>Eutheria</taxon>
        <taxon>Euarchontoglires</taxon>
        <taxon>Scandentia</taxon>
        <taxon>Tupaiidae</taxon>
        <taxon>Tupaia</taxon>
    </lineage>
</organism>
<keyword evidence="3 8" id="KW-0732">Signal</keyword>
<evidence type="ECO:0000256" key="6">
    <source>
        <dbReference type="SAM" id="MobiDB-lite"/>
    </source>
</evidence>
<dbReference type="InterPro" id="IPR013106">
    <property type="entry name" value="Ig_V-set"/>
</dbReference>
<proteinExistence type="predicted"/>
<evidence type="ECO:0000313" key="10">
    <source>
        <dbReference type="EMBL" id="ELV11244.1"/>
    </source>
</evidence>
<reference evidence="11" key="2">
    <citation type="journal article" date="2013" name="Nat. Commun.">
        <title>Genome of the Chinese tree shrew.</title>
        <authorList>
            <person name="Fan Y."/>
            <person name="Huang Z.Y."/>
            <person name="Cao C.C."/>
            <person name="Chen C.S."/>
            <person name="Chen Y.X."/>
            <person name="Fan D.D."/>
            <person name="He J."/>
            <person name="Hou H.L."/>
            <person name="Hu L."/>
            <person name="Hu X.T."/>
            <person name="Jiang X.T."/>
            <person name="Lai R."/>
            <person name="Lang Y.S."/>
            <person name="Liang B."/>
            <person name="Liao S.G."/>
            <person name="Mu D."/>
            <person name="Ma Y.Y."/>
            <person name="Niu Y.Y."/>
            <person name="Sun X.Q."/>
            <person name="Xia J.Q."/>
            <person name="Xiao J."/>
            <person name="Xiong Z.Q."/>
            <person name="Xu L."/>
            <person name="Yang L."/>
            <person name="Zhang Y."/>
            <person name="Zhao W."/>
            <person name="Zhao X.D."/>
            <person name="Zheng Y.T."/>
            <person name="Zhou J.M."/>
            <person name="Zhu Y.B."/>
            <person name="Zhang G.J."/>
            <person name="Wang J."/>
            <person name="Yao Y.G."/>
        </authorList>
    </citation>
    <scope>NUCLEOTIDE SEQUENCE [LARGE SCALE GENOMIC DNA]</scope>
</reference>
<dbReference type="Gene3D" id="2.60.40.10">
    <property type="entry name" value="Immunoglobulins"/>
    <property type="match status" value="1"/>
</dbReference>
<dbReference type="InterPro" id="IPR036179">
    <property type="entry name" value="Ig-like_dom_sf"/>
</dbReference>
<evidence type="ECO:0000256" key="4">
    <source>
        <dbReference type="ARBA" id="ARBA00023136"/>
    </source>
</evidence>
<keyword evidence="4 7" id="KW-0472">Membrane</keyword>
<evidence type="ECO:0000256" key="2">
    <source>
        <dbReference type="ARBA" id="ARBA00022692"/>
    </source>
</evidence>
<evidence type="ECO:0000256" key="1">
    <source>
        <dbReference type="ARBA" id="ARBA00004370"/>
    </source>
</evidence>
<dbReference type="GO" id="GO:0004888">
    <property type="term" value="F:transmembrane signaling receptor activity"/>
    <property type="evidence" value="ECO:0007669"/>
    <property type="project" value="TreeGrafter"/>
</dbReference>
<dbReference type="InterPro" id="IPR007110">
    <property type="entry name" value="Ig-like_dom"/>
</dbReference>
<evidence type="ECO:0000259" key="9">
    <source>
        <dbReference type="PROSITE" id="PS50835"/>
    </source>
</evidence>
<dbReference type="CDD" id="cd05716">
    <property type="entry name" value="IgV_pIgR_like"/>
    <property type="match status" value="1"/>
</dbReference>
<feature type="compositionally biased region" description="Low complexity" evidence="6">
    <location>
        <begin position="170"/>
        <end position="192"/>
    </location>
</feature>
<keyword evidence="5" id="KW-1015">Disulfide bond</keyword>
<sequence length="283" mass="30853">MWPLVVLWGCLVLPGYEALEGPKEVSGFEGDTVSLRCTYSEELREHRKYWCKKGGLLISRCSTTVYAGADGQRTTRGRVSILDSRSELAFTVTLRNLTLQDAGDYWCGVNRLGRDESFLVSLFVFPGPCCPSSSTPSSWPLATKSLQPKASTGQIRPPELRSSRPAMQLDSSSTRDISSAPSSSSSKPSSRASIQMVRKVAPVLVLLILLLATVLITCGSHMVRRRREAQLATEGQRDGKVYLSALTTGEEDAPSQDPNGDAGPVPPIYMSEEDLDFSKFVSV</sequence>
<keyword evidence="2 7" id="KW-0812">Transmembrane</keyword>